<dbReference type="InterPro" id="IPR050267">
    <property type="entry name" value="Anti-sigma-factor_SerPK"/>
</dbReference>
<dbReference type="SUPFAM" id="SSF55874">
    <property type="entry name" value="ATPase domain of HSP90 chaperone/DNA topoisomerase II/histidine kinase"/>
    <property type="match status" value="1"/>
</dbReference>
<keyword evidence="3" id="KW-0547">Nucleotide-binding</keyword>
<proteinExistence type="predicted"/>
<keyword evidence="1" id="KW-0808">Transferase</keyword>
<accession>A0AAU2AE10</accession>
<protein>
    <submittedName>
        <fullName evidence="3">ATP-binding protein</fullName>
    </submittedName>
</protein>
<feature type="domain" description="Histidine kinase/HSP90-like ATPase" evidence="2">
    <location>
        <begin position="34"/>
        <end position="145"/>
    </location>
</feature>
<keyword evidence="1" id="KW-0418">Kinase</keyword>
<evidence type="ECO:0000313" key="3">
    <source>
        <dbReference type="EMBL" id="WTT22836.1"/>
    </source>
</evidence>
<dbReference type="EMBL" id="CP108222">
    <property type="protein sequence ID" value="WTT22836.1"/>
    <property type="molecule type" value="Genomic_DNA"/>
</dbReference>
<name>A0AAU2AE10_9ACTN</name>
<reference evidence="3" key="1">
    <citation type="submission" date="2022-10" db="EMBL/GenBank/DDBJ databases">
        <title>The complete genomes of actinobacterial strains from the NBC collection.</title>
        <authorList>
            <person name="Joergensen T.S."/>
            <person name="Alvarez Arevalo M."/>
            <person name="Sterndorff E.B."/>
            <person name="Faurdal D."/>
            <person name="Vuksanovic O."/>
            <person name="Mourched A.-S."/>
            <person name="Charusanti P."/>
            <person name="Shaw S."/>
            <person name="Blin K."/>
            <person name="Weber T."/>
        </authorList>
    </citation>
    <scope>NUCLEOTIDE SEQUENCE</scope>
    <source>
        <strain evidence="3">NBC_00093</strain>
    </source>
</reference>
<dbReference type="InterPro" id="IPR036890">
    <property type="entry name" value="HATPase_C_sf"/>
</dbReference>
<sequence length="165" mass="17808">MIDHLGGAVIPTGFDAPVEPLRRATHFTGEPGCIAEARAFAEHFLEQLRKEWCAPADGRADGELVLVVSELVTNADRHSHGPYVLELEGTDTAVTVSVYDSSAALPLRYPRDPERIGRHGLEIVHALATEVTARRVPVGKYVRAVLPLNQSQAAGRSSAQPARQA</sequence>
<dbReference type="PANTHER" id="PTHR35526:SF3">
    <property type="entry name" value="ANTI-SIGMA-F FACTOR RSBW"/>
    <property type="match status" value="1"/>
</dbReference>
<keyword evidence="1" id="KW-0723">Serine/threonine-protein kinase</keyword>
<dbReference type="Gene3D" id="3.30.565.10">
    <property type="entry name" value="Histidine kinase-like ATPase, C-terminal domain"/>
    <property type="match status" value="1"/>
</dbReference>
<dbReference type="CDD" id="cd16936">
    <property type="entry name" value="HATPase_RsbW-like"/>
    <property type="match status" value="1"/>
</dbReference>
<evidence type="ECO:0000259" key="2">
    <source>
        <dbReference type="Pfam" id="PF13581"/>
    </source>
</evidence>
<evidence type="ECO:0000256" key="1">
    <source>
        <dbReference type="ARBA" id="ARBA00022527"/>
    </source>
</evidence>
<dbReference type="PANTHER" id="PTHR35526">
    <property type="entry name" value="ANTI-SIGMA-F FACTOR RSBW-RELATED"/>
    <property type="match status" value="1"/>
</dbReference>
<organism evidence="3">
    <name type="scientific">Streptomyces sp. NBC_00093</name>
    <dbReference type="NCBI Taxonomy" id="2975649"/>
    <lineage>
        <taxon>Bacteria</taxon>
        <taxon>Bacillati</taxon>
        <taxon>Actinomycetota</taxon>
        <taxon>Actinomycetes</taxon>
        <taxon>Kitasatosporales</taxon>
        <taxon>Streptomycetaceae</taxon>
        <taxon>Streptomyces</taxon>
    </lineage>
</organism>
<dbReference type="GO" id="GO:0005524">
    <property type="term" value="F:ATP binding"/>
    <property type="evidence" value="ECO:0007669"/>
    <property type="project" value="UniProtKB-KW"/>
</dbReference>
<keyword evidence="3" id="KW-0067">ATP-binding</keyword>
<gene>
    <name evidence="3" type="ORF">OHA22_48470</name>
</gene>
<dbReference type="GO" id="GO:0004674">
    <property type="term" value="F:protein serine/threonine kinase activity"/>
    <property type="evidence" value="ECO:0007669"/>
    <property type="project" value="UniProtKB-KW"/>
</dbReference>
<dbReference type="InterPro" id="IPR003594">
    <property type="entry name" value="HATPase_dom"/>
</dbReference>
<dbReference type="Pfam" id="PF13581">
    <property type="entry name" value="HATPase_c_2"/>
    <property type="match status" value="1"/>
</dbReference>
<dbReference type="AlphaFoldDB" id="A0AAU2AE10"/>